<feature type="region of interest" description="Disordered" evidence="5">
    <location>
        <begin position="1"/>
        <end position="45"/>
    </location>
</feature>
<evidence type="ECO:0000313" key="7">
    <source>
        <dbReference type="EMBL" id="GAV49714.1"/>
    </source>
</evidence>
<dbReference type="GO" id="GO:0000056">
    <property type="term" value="P:ribosomal small subunit export from nucleus"/>
    <property type="evidence" value="ECO:0007669"/>
    <property type="project" value="EnsemblFungi"/>
</dbReference>
<dbReference type="GO" id="GO:0005634">
    <property type="term" value="C:nucleus"/>
    <property type="evidence" value="ECO:0007669"/>
    <property type="project" value="EnsemblFungi"/>
</dbReference>
<feature type="coiled-coil region" evidence="4">
    <location>
        <begin position="152"/>
        <end position="179"/>
    </location>
</feature>
<dbReference type="eggNOG" id="KOG0927">
    <property type="taxonomic scope" value="Eukaryota"/>
</dbReference>
<dbReference type="OMA" id="DWMGQWT"/>
<dbReference type="InterPro" id="IPR017871">
    <property type="entry name" value="ABC_transporter-like_CS"/>
</dbReference>
<gene>
    <name evidence="7" type="ORF">ZYGR_0P03600</name>
</gene>
<dbReference type="GO" id="GO:0043335">
    <property type="term" value="P:protein unfolding"/>
    <property type="evidence" value="ECO:0007669"/>
    <property type="project" value="EnsemblFungi"/>
</dbReference>
<dbReference type="InterPro" id="IPR003439">
    <property type="entry name" value="ABC_transporter-like_ATP-bd"/>
</dbReference>
<name>A0A1Q3A1W8_ZYGRO</name>
<reference evidence="7 8" key="1">
    <citation type="submission" date="2016-08" db="EMBL/GenBank/DDBJ databases">
        <title>Draft genome sequence of allopolyploid Zygosaccharomyces rouxii.</title>
        <authorList>
            <person name="Watanabe J."/>
            <person name="Uehara K."/>
            <person name="Mogi Y."/>
            <person name="Tsukioka Y."/>
        </authorList>
    </citation>
    <scope>NUCLEOTIDE SEQUENCE [LARGE SCALE GENOMIC DNA]</scope>
    <source>
        <strain evidence="7 8">NBRC 110957</strain>
    </source>
</reference>
<proteinExistence type="predicted"/>
<accession>A0A1Q3A1W8</accession>
<keyword evidence="2" id="KW-0547">Nucleotide-binding</keyword>
<feature type="compositionally biased region" description="Basic and acidic residues" evidence="5">
    <location>
        <begin position="14"/>
        <end position="27"/>
    </location>
</feature>
<feature type="compositionally biased region" description="Basic and acidic residues" evidence="5">
    <location>
        <begin position="34"/>
        <end position="45"/>
    </location>
</feature>
<dbReference type="FunFam" id="3.40.50.300:FF:000618">
    <property type="entry name" value="ATP-binding cassette (ABC) transporter, putative"/>
    <property type="match status" value="1"/>
</dbReference>
<evidence type="ECO:0000256" key="2">
    <source>
        <dbReference type="ARBA" id="ARBA00022741"/>
    </source>
</evidence>
<evidence type="ECO:0000256" key="1">
    <source>
        <dbReference type="ARBA" id="ARBA00022737"/>
    </source>
</evidence>
<sequence length="610" mass="68532">MPPVSSSKAKRDAKRVERENKKLEAGKTVRKFGKTKDNSEQKDEADVAAENVAAMKLQQDEEGISDRVVTGVLDSLKTSRDIKLSSVSLLFHGKVLIQDSILELNYGRRYGLLGENGCGKSTFLKALAAKEFPIPEAIDVYLLDEPAEPSEYSALEYVVREAENELKRLEELVEKIIIDEGPESDYLESLYERMDSLDPDTFETRAAIILVGLGFNKDTIQKKTKDMSGGWKMRVALAKALFVKPTLLLLDDPTAHLDLEACVWLEEYLKRFDRTLVLNSHSQDFLNGVCTNMIDMRLQKLTSFGGNYDSYAKTRSELETNQMKQYNKQQEEIAHIKKFIASAGTYANLVRQAKSRQKILDKMEADGLVQPVVPDKVFSFRFQEVERLPPPVLAFDEISFAYDGNPEHNLYENLNFGVDMDSRIALVGPNGVGKSTLLKIMTGDLTPQAGRVSRHTHVKLGVYSQHSQDQLDLTKSALEFVREKYSHISQDFQYWRGQLGRYGLTGDGQKAQMGTLSEGQRSRVVFALLALQAPNILLLDEPTNGLDIPTIDSLAEAINTFNGGVVVVSHDFRLLDKIAQDIFVVENKTAYRWDGSILEYKNKLAKNVVL</sequence>
<dbReference type="OrthoDB" id="2110130at2759"/>
<protein>
    <recommendedName>
        <fullName evidence="6">ABC transporter domain-containing protein</fullName>
    </recommendedName>
</protein>
<organism evidence="7 8">
    <name type="scientific">Zygosaccharomyces rouxii</name>
    <dbReference type="NCBI Taxonomy" id="4956"/>
    <lineage>
        <taxon>Eukaryota</taxon>
        <taxon>Fungi</taxon>
        <taxon>Dikarya</taxon>
        <taxon>Ascomycota</taxon>
        <taxon>Saccharomycotina</taxon>
        <taxon>Saccharomycetes</taxon>
        <taxon>Saccharomycetales</taxon>
        <taxon>Saccharomycetaceae</taxon>
        <taxon>Zygosaccharomyces</taxon>
    </lineage>
</organism>
<dbReference type="CDD" id="cd03221">
    <property type="entry name" value="ABCF_EF-3"/>
    <property type="match status" value="2"/>
</dbReference>
<evidence type="ECO:0000259" key="6">
    <source>
        <dbReference type="PROSITE" id="PS50893"/>
    </source>
</evidence>
<dbReference type="Pfam" id="PF00005">
    <property type="entry name" value="ABC_tran"/>
    <property type="match status" value="2"/>
</dbReference>
<keyword evidence="3" id="KW-0067">ATP-binding</keyword>
<feature type="domain" description="ABC transporter" evidence="6">
    <location>
        <begin position="82"/>
        <end position="323"/>
    </location>
</feature>
<dbReference type="Proteomes" id="UP000187013">
    <property type="component" value="Unassembled WGS sequence"/>
</dbReference>
<dbReference type="PANTHER" id="PTHR19211">
    <property type="entry name" value="ATP-BINDING TRANSPORT PROTEIN-RELATED"/>
    <property type="match status" value="1"/>
</dbReference>
<dbReference type="PROSITE" id="PS00211">
    <property type="entry name" value="ABC_TRANSPORTER_1"/>
    <property type="match status" value="1"/>
</dbReference>
<dbReference type="EMBL" id="BDGX01000016">
    <property type="protein sequence ID" value="GAV49714.1"/>
    <property type="molecule type" value="Genomic_DNA"/>
</dbReference>
<dbReference type="Pfam" id="PF12848">
    <property type="entry name" value="ABC_tran_Xtn"/>
    <property type="match status" value="1"/>
</dbReference>
<keyword evidence="1" id="KW-0677">Repeat</keyword>
<evidence type="ECO:0000256" key="4">
    <source>
        <dbReference type="SAM" id="Coils"/>
    </source>
</evidence>
<dbReference type="GO" id="GO:0005524">
    <property type="term" value="F:ATP binding"/>
    <property type="evidence" value="ECO:0007669"/>
    <property type="project" value="UniProtKB-KW"/>
</dbReference>
<dbReference type="InterPro" id="IPR003593">
    <property type="entry name" value="AAA+_ATPase"/>
</dbReference>
<evidence type="ECO:0000256" key="3">
    <source>
        <dbReference type="ARBA" id="ARBA00022840"/>
    </source>
</evidence>
<evidence type="ECO:0000256" key="5">
    <source>
        <dbReference type="SAM" id="MobiDB-lite"/>
    </source>
</evidence>
<dbReference type="GO" id="GO:0016887">
    <property type="term" value="F:ATP hydrolysis activity"/>
    <property type="evidence" value="ECO:0007669"/>
    <property type="project" value="EnsemblFungi"/>
</dbReference>
<dbReference type="Gene3D" id="3.40.50.300">
    <property type="entry name" value="P-loop containing nucleotide triphosphate hydrolases"/>
    <property type="match status" value="2"/>
</dbReference>
<dbReference type="FunFam" id="3.40.50.300:FF:000549">
    <property type="entry name" value="ABC transporter ATP-binding protein arb1"/>
    <property type="match status" value="1"/>
</dbReference>
<keyword evidence="4" id="KW-0175">Coiled coil</keyword>
<dbReference type="GO" id="GO:0006515">
    <property type="term" value="P:protein quality control for misfolded or incompletely synthesized proteins"/>
    <property type="evidence" value="ECO:0007669"/>
    <property type="project" value="EnsemblFungi"/>
</dbReference>
<dbReference type="AlphaFoldDB" id="A0A1Q3A1W8"/>
<dbReference type="PANTHER" id="PTHR19211:SF15">
    <property type="entry name" value="ATP-BINDING CASSETTE SUB-FAMILY F MEMBER 2"/>
    <property type="match status" value="1"/>
</dbReference>
<dbReference type="PROSITE" id="PS50893">
    <property type="entry name" value="ABC_TRANSPORTER_2"/>
    <property type="match status" value="2"/>
</dbReference>
<dbReference type="InterPro" id="IPR032781">
    <property type="entry name" value="ABC_tran_Xtn"/>
</dbReference>
<dbReference type="SMART" id="SM00382">
    <property type="entry name" value="AAA"/>
    <property type="match status" value="2"/>
</dbReference>
<dbReference type="InterPro" id="IPR050611">
    <property type="entry name" value="ABCF"/>
</dbReference>
<dbReference type="InterPro" id="IPR027417">
    <property type="entry name" value="P-loop_NTPase"/>
</dbReference>
<dbReference type="SUPFAM" id="SSF52540">
    <property type="entry name" value="P-loop containing nucleoside triphosphate hydrolases"/>
    <property type="match status" value="2"/>
</dbReference>
<feature type="domain" description="ABC transporter" evidence="6">
    <location>
        <begin position="393"/>
        <end position="610"/>
    </location>
</feature>
<evidence type="ECO:0000313" key="8">
    <source>
        <dbReference type="Proteomes" id="UP000187013"/>
    </source>
</evidence>
<comment type="caution">
    <text evidence="7">The sequence shown here is derived from an EMBL/GenBank/DDBJ whole genome shotgun (WGS) entry which is preliminary data.</text>
</comment>